<proteinExistence type="predicted"/>
<evidence type="ECO:0000256" key="1">
    <source>
        <dbReference type="SAM" id="SignalP"/>
    </source>
</evidence>
<accession>A0A2P8IGY5</accession>
<keyword evidence="1" id="KW-0732">Signal</keyword>
<evidence type="ECO:0000313" key="3">
    <source>
        <dbReference type="Proteomes" id="UP000241118"/>
    </source>
</evidence>
<dbReference type="AlphaFoldDB" id="A0A2P8IGY5"/>
<gene>
    <name evidence="2" type="ORF">B0I31_102695</name>
</gene>
<evidence type="ECO:0000313" key="2">
    <source>
        <dbReference type="EMBL" id="PSL57716.1"/>
    </source>
</evidence>
<comment type="caution">
    <text evidence="2">The sequence shown here is derived from an EMBL/GenBank/DDBJ whole genome shotgun (WGS) entry which is preliminary data.</text>
</comment>
<dbReference type="Proteomes" id="UP000241118">
    <property type="component" value="Unassembled WGS sequence"/>
</dbReference>
<dbReference type="EMBL" id="PYAX01000002">
    <property type="protein sequence ID" value="PSL57716.1"/>
    <property type="molecule type" value="Genomic_DNA"/>
</dbReference>
<protein>
    <recommendedName>
        <fullName evidence="4">Beta/gamma crystallin</fullName>
    </recommendedName>
</protein>
<name>A0A2P8IGY5_SACCR</name>
<reference evidence="2 3" key="1">
    <citation type="submission" date="2018-03" db="EMBL/GenBank/DDBJ databases">
        <title>Genomic Encyclopedia of Type Strains, Phase III (KMG-III): the genomes of soil and plant-associated and newly described type strains.</title>
        <authorList>
            <person name="Whitman W."/>
        </authorList>
    </citation>
    <scope>NUCLEOTIDE SEQUENCE [LARGE SCALE GENOMIC DNA]</scope>
    <source>
        <strain evidence="2 3">CGMCC 4.7097</strain>
    </source>
</reference>
<feature type="chain" id="PRO_5015127946" description="Beta/gamma crystallin" evidence="1">
    <location>
        <begin position="27"/>
        <end position="120"/>
    </location>
</feature>
<organism evidence="2 3">
    <name type="scientific">Saccharothrix carnea</name>
    <dbReference type="NCBI Taxonomy" id="1280637"/>
    <lineage>
        <taxon>Bacteria</taxon>
        <taxon>Bacillati</taxon>
        <taxon>Actinomycetota</taxon>
        <taxon>Actinomycetes</taxon>
        <taxon>Pseudonocardiales</taxon>
        <taxon>Pseudonocardiaceae</taxon>
        <taxon>Saccharothrix</taxon>
    </lineage>
</organism>
<evidence type="ECO:0008006" key="4">
    <source>
        <dbReference type="Google" id="ProtNLM"/>
    </source>
</evidence>
<feature type="signal peptide" evidence="1">
    <location>
        <begin position="1"/>
        <end position="26"/>
    </location>
</feature>
<sequence length="120" mass="12927">MRRLASLAAGIFAVAAMLTLTPAAMAADTATPHQVAAPQSPAPGILAEAPCGVSKQATPPPFATIRYYYRNCFTYNQKLTVIFQNRGELWCLGPGTHFIGANPIVQNIYTPYPEGENNRC</sequence>
<keyword evidence="3" id="KW-1185">Reference proteome</keyword>